<gene>
    <name evidence="1" type="primary">lyst</name>
    <name evidence="1" type="ORF">DAT39_011486</name>
</gene>
<evidence type="ECO:0000313" key="2">
    <source>
        <dbReference type="Proteomes" id="UP000727407"/>
    </source>
</evidence>
<accession>A0A8J4TVW6</accession>
<dbReference type="AlphaFoldDB" id="A0A8J4TVW6"/>
<keyword evidence="2" id="KW-1185">Reference proteome</keyword>
<dbReference type="Proteomes" id="UP000727407">
    <property type="component" value="Unassembled WGS sequence"/>
</dbReference>
<feature type="non-terminal residue" evidence="1">
    <location>
        <position position="50"/>
    </location>
</feature>
<reference evidence="1" key="1">
    <citation type="submission" date="2020-07" db="EMBL/GenBank/DDBJ databases">
        <title>Clarias magur genome sequencing, assembly and annotation.</title>
        <authorList>
            <person name="Kushwaha B."/>
            <person name="Kumar R."/>
            <person name="Das P."/>
            <person name="Joshi C.G."/>
            <person name="Kumar D."/>
            <person name="Nagpure N.S."/>
            <person name="Pandey M."/>
            <person name="Agarwal S."/>
            <person name="Srivastava S."/>
            <person name="Singh M."/>
            <person name="Sahoo L."/>
            <person name="Jayasankar P."/>
            <person name="Meher P.K."/>
            <person name="Koringa P.G."/>
            <person name="Iquebal M.A."/>
            <person name="Das S.P."/>
            <person name="Bit A."/>
            <person name="Patnaik S."/>
            <person name="Patel N."/>
            <person name="Shah T.M."/>
            <person name="Hinsu A."/>
            <person name="Jena J.K."/>
        </authorList>
    </citation>
    <scope>NUCLEOTIDE SEQUENCE</scope>
    <source>
        <strain evidence="1">CIFAMagur01</strain>
        <tissue evidence="1">Testis</tissue>
    </source>
</reference>
<comment type="caution">
    <text evidence="1">The sequence shown here is derived from an EMBL/GenBank/DDBJ whole genome shotgun (WGS) entry which is preliminary data.</text>
</comment>
<dbReference type="EMBL" id="QNUK01000187">
    <property type="protein sequence ID" value="KAF5898804.1"/>
    <property type="molecule type" value="Genomic_DNA"/>
</dbReference>
<protein>
    <submittedName>
        <fullName evidence="1">Lysosomal-trafficking regulator isoform X1</fullName>
    </submittedName>
</protein>
<feature type="non-terminal residue" evidence="1">
    <location>
        <position position="1"/>
    </location>
</feature>
<proteinExistence type="predicted"/>
<organism evidence="1 2">
    <name type="scientific">Clarias magur</name>
    <name type="common">Asian catfish</name>
    <name type="synonym">Macropteronotus magur</name>
    <dbReference type="NCBI Taxonomy" id="1594786"/>
    <lineage>
        <taxon>Eukaryota</taxon>
        <taxon>Metazoa</taxon>
        <taxon>Chordata</taxon>
        <taxon>Craniata</taxon>
        <taxon>Vertebrata</taxon>
        <taxon>Euteleostomi</taxon>
        <taxon>Actinopterygii</taxon>
        <taxon>Neopterygii</taxon>
        <taxon>Teleostei</taxon>
        <taxon>Ostariophysi</taxon>
        <taxon>Siluriformes</taxon>
        <taxon>Clariidae</taxon>
        <taxon>Clarias</taxon>
    </lineage>
</organism>
<name>A0A8J4TVW6_CLAMG</name>
<sequence>TLLDGCCSGSVLKVKEDGQWYVDTESTSVVQDLRLLSEILLDWKIWAKAQ</sequence>
<evidence type="ECO:0000313" key="1">
    <source>
        <dbReference type="EMBL" id="KAF5898804.1"/>
    </source>
</evidence>
<dbReference type="OrthoDB" id="26681at2759"/>